<feature type="chain" id="PRO_5019042965" description="Fibrobacter succinogenes major paralogous domain-containing protein" evidence="1">
    <location>
        <begin position="21"/>
        <end position="228"/>
    </location>
</feature>
<dbReference type="Proteomes" id="UP000283589">
    <property type="component" value="Unassembled WGS sequence"/>
</dbReference>
<organism evidence="3 4">
    <name type="scientific">Butyricimonas virosa</name>
    <dbReference type="NCBI Taxonomy" id="544645"/>
    <lineage>
        <taxon>Bacteria</taxon>
        <taxon>Pseudomonadati</taxon>
        <taxon>Bacteroidota</taxon>
        <taxon>Bacteroidia</taxon>
        <taxon>Bacteroidales</taxon>
        <taxon>Odoribacteraceae</taxon>
        <taxon>Butyricimonas</taxon>
    </lineage>
</organism>
<evidence type="ECO:0000313" key="3">
    <source>
        <dbReference type="EMBL" id="RGV31732.1"/>
    </source>
</evidence>
<dbReference type="AlphaFoldDB" id="A0A412WWE5"/>
<reference evidence="3 4" key="1">
    <citation type="submission" date="2018-08" db="EMBL/GenBank/DDBJ databases">
        <title>A genome reference for cultivated species of the human gut microbiota.</title>
        <authorList>
            <person name="Zou Y."/>
            <person name="Xue W."/>
            <person name="Luo G."/>
        </authorList>
    </citation>
    <scope>NUCLEOTIDE SEQUENCE [LARGE SCALE GENOMIC DNA]</scope>
    <source>
        <strain evidence="3 4">AF14-49</strain>
    </source>
</reference>
<feature type="domain" description="Fibrobacter succinogenes major paralogous" evidence="2">
    <location>
        <begin position="51"/>
        <end position="225"/>
    </location>
</feature>
<proteinExistence type="predicted"/>
<keyword evidence="1" id="KW-0732">Signal</keyword>
<evidence type="ECO:0000313" key="4">
    <source>
        <dbReference type="Proteomes" id="UP000283589"/>
    </source>
</evidence>
<sequence>MNMKKQFVVFMIIFLGLSWACSKDEDNLLPVIEPDDSGVFTDAEGREFSWVRYGNLEWMTTNLNIEASVGSEISHEGTRDPIKLETEKEQNYVTFGYLYTYEAAKEVVPEGWRIPTDNDWQELEKAMGMSANELNVSSWRGVSEGTLLQQTEGTKMNLRMGGMGEYDGYGNFSPYFSYVYGFYWTSTPEAEGSNYYYCRQISYKSGQIARVVVDKSKMLSVRCVRDAR</sequence>
<gene>
    <name evidence="3" type="ORF">DWW18_16480</name>
</gene>
<feature type="signal peptide" evidence="1">
    <location>
        <begin position="1"/>
        <end position="20"/>
    </location>
</feature>
<evidence type="ECO:0000259" key="2">
    <source>
        <dbReference type="Pfam" id="PF09603"/>
    </source>
</evidence>
<protein>
    <recommendedName>
        <fullName evidence="2">Fibrobacter succinogenes major paralogous domain-containing protein</fullName>
    </recommendedName>
</protein>
<dbReference type="InterPro" id="IPR011871">
    <property type="entry name" value="Fib_succ_major"/>
</dbReference>
<dbReference type="EMBL" id="QRZA01000028">
    <property type="protein sequence ID" value="RGV31732.1"/>
    <property type="molecule type" value="Genomic_DNA"/>
</dbReference>
<comment type="caution">
    <text evidence="3">The sequence shown here is derived from an EMBL/GenBank/DDBJ whole genome shotgun (WGS) entry which is preliminary data.</text>
</comment>
<accession>A0A412WWE5</accession>
<dbReference type="Pfam" id="PF09603">
    <property type="entry name" value="Fib_succ_major"/>
    <property type="match status" value="1"/>
</dbReference>
<name>A0A412WWE5_9BACT</name>
<dbReference type="NCBIfam" id="TIGR02145">
    <property type="entry name" value="Fib_succ_major"/>
    <property type="match status" value="1"/>
</dbReference>
<evidence type="ECO:0000256" key="1">
    <source>
        <dbReference type="SAM" id="SignalP"/>
    </source>
</evidence>